<dbReference type="RefSeq" id="XP_001304314.1">
    <property type="nucleotide sequence ID" value="XM_001304313.1"/>
</dbReference>
<dbReference type="VEuPathDB" id="TrichDB:TVAG_319300"/>
<organism evidence="7 8">
    <name type="scientific">Trichomonas vaginalis (strain ATCC PRA-98 / G3)</name>
    <dbReference type="NCBI Taxonomy" id="412133"/>
    <lineage>
        <taxon>Eukaryota</taxon>
        <taxon>Metamonada</taxon>
        <taxon>Parabasalia</taxon>
        <taxon>Trichomonadida</taxon>
        <taxon>Trichomonadidae</taxon>
        <taxon>Trichomonas</taxon>
    </lineage>
</organism>
<dbReference type="GO" id="GO:0005856">
    <property type="term" value="C:cytoskeleton"/>
    <property type="evidence" value="ECO:0007669"/>
    <property type="project" value="UniProtKB-SubCell"/>
</dbReference>
<dbReference type="SMART" id="SM00392">
    <property type="entry name" value="PROF"/>
    <property type="match status" value="1"/>
</dbReference>
<dbReference type="InterPro" id="IPR005455">
    <property type="entry name" value="PFN_euk"/>
</dbReference>
<keyword evidence="5" id="KW-0206">Cytoskeleton</keyword>
<evidence type="ECO:0000256" key="4">
    <source>
        <dbReference type="ARBA" id="ARBA00023203"/>
    </source>
</evidence>
<dbReference type="GO" id="GO:0003785">
    <property type="term" value="F:actin monomer binding"/>
    <property type="evidence" value="ECO:0000318"/>
    <property type="project" value="GO_Central"/>
</dbReference>
<sequence>MSWNDQLVGLKTQSTGCAIITQQGALCASEGQWSATADELVKYTTYFTDPSPALSGFMYGNQKFICNSANSEMVFAMKGKQAVVLQKTKTLIIAGYSNGDFHPASLSGAVAKVSNYLIGSNL</sequence>
<keyword evidence="8" id="KW-1185">Reference proteome</keyword>
<name>A2FUN6_TRIV3</name>
<dbReference type="PANTHER" id="PTHR11604:SF0">
    <property type="entry name" value="PROFILIN"/>
    <property type="match status" value="1"/>
</dbReference>
<dbReference type="Pfam" id="PF00235">
    <property type="entry name" value="Profilin"/>
    <property type="match status" value="1"/>
</dbReference>
<reference evidence="7" key="1">
    <citation type="submission" date="2006-10" db="EMBL/GenBank/DDBJ databases">
        <authorList>
            <person name="Amadeo P."/>
            <person name="Zhao Q."/>
            <person name="Wortman J."/>
            <person name="Fraser-Liggett C."/>
            <person name="Carlton J."/>
        </authorList>
    </citation>
    <scope>NUCLEOTIDE SEQUENCE</scope>
    <source>
        <strain evidence="7">G3</strain>
    </source>
</reference>
<dbReference type="OrthoDB" id="421374at2759"/>
<dbReference type="InParanoid" id="A2FUN6"/>
<evidence type="ECO:0000256" key="6">
    <source>
        <dbReference type="RuleBase" id="RU003909"/>
    </source>
</evidence>
<dbReference type="GO" id="GO:0005938">
    <property type="term" value="C:cell cortex"/>
    <property type="evidence" value="ECO:0000318"/>
    <property type="project" value="GO_Central"/>
</dbReference>
<dbReference type="EMBL" id="DS114039">
    <property type="protein sequence ID" value="EAX91384.1"/>
    <property type="molecule type" value="Genomic_DNA"/>
</dbReference>
<dbReference type="SUPFAM" id="SSF55770">
    <property type="entry name" value="Profilin (actin-binding protein)"/>
    <property type="match status" value="1"/>
</dbReference>
<comment type="similarity">
    <text evidence="2 6">Belongs to the profilin family.</text>
</comment>
<dbReference type="InterPro" id="IPR048278">
    <property type="entry name" value="PFN"/>
</dbReference>
<keyword evidence="3" id="KW-0963">Cytoplasm</keyword>
<dbReference type="KEGG" id="tva:4749077"/>
<dbReference type="SMR" id="A2FUN6"/>
<reference evidence="7" key="2">
    <citation type="journal article" date="2007" name="Science">
        <title>Draft genome sequence of the sexually transmitted pathogen Trichomonas vaginalis.</title>
        <authorList>
            <person name="Carlton J.M."/>
            <person name="Hirt R.P."/>
            <person name="Silva J.C."/>
            <person name="Delcher A.L."/>
            <person name="Schatz M."/>
            <person name="Zhao Q."/>
            <person name="Wortman J.R."/>
            <person name="Bidwell S.L."/>
            <person name="Alsmark U.C.M."/>
            <person name="Besteiro S."/>
            <person name="Sicheritz-Ponten T."/>
            <person name="Noel C.J."/>
            <person name="Dacks J.B."/>
            <person name="Foster P.G."/>
            <person name="Simillion C."/>
            <person name="Van de Peer Y."/>
            <person name="Miranda-Saavedra D."/>
            <person name="Barton G.J."/>
            <person name="Westrop G.D."/>
            <person name="Mueller S."/>
            <person name="Dessi D."/>
            <person name="Fiori P.L."/>
            <person name="Ren Q."/>
            <person name="Paulsen I."/>
            <person name="Zhang H."/>
            <person name="Bastida-Corcuera F.D."/>
            <person name="Simoes-Barbosa A."/>
            <person name="Brown M.T."/>
            <person name="Hayes R.D."/>
            <person name="Mukherjee M."/>
            <person name="Okumura C.Y."/>
            <person name="Schneider R."/>
            <person name="Smith A.J."/>
            <person name="Vanacova S."/>
            <person name="Villalvazo M."/>
            <person name="Haas B.J."/>
            <person name="Pertea M."/>
            <person name="Feldblyum T.V."/>
            <person name="Utterback T.R."/>
            <person name="Shu C.L."/>
            <person name="Osoegawa K."/>
            <person name="de Jong P.J."/>
            <person name="Hrdy I."/>
            <person name="Horvathova L."/>
            <person name="Zubacova Z."/>
            <person name="Dolezal P."/>
            <person name="Malik S.B."/>
            <person name="Logsdon J.M. Jr."/>
            <person name="Henze K."/>
            <person name="Gupta A."/>
            <person name="Wang C.C."/>
            <person name="Dunne R.L."/>
            <person name="Upcroft J.A."/>
            <person name="Upcroft P."/>
            <person name="White O."/>
            <person name="Salzberg S.L."/>
            <person name="Tang P."/>
            <person name="Chiu C.-H."/>
            <person name="Lee Y.-S."/>
            <person name="Embley T.M."/>
            <person name="Coombs G.H."/>
            <person name="Mottram J.C."/>
            <person name="Tachezy J."/>
            <person name="Fraser-Liggett C.M."/>
            <person name="Johnson P.J."/>
        </authorList>
    </citation>
    <scope>NUCLEOTIDE SEQUENCE [LARGE SCALE GENOMIC DNA]</scope>
    <source>
        <strain evidence="7">G3</strain>
    </source>
</reference>
<evidence type="ECO:0000256" key="3">
    <source>
        <dbReference type="ARBA" id="ARBA00022490"/>
    </source>
</evidence>
<evidence type="ECO:0000256" key="2">
    <source>
        <dbReference type="ARBA" id="ARBA00010058"/>
    </source>
</evidence>
<dbReference type="InterPro" id="IPR036140">
    <property type="entry name" value="PFN_sf"/>
</dbReference>
<evidence type="ECO:0000256" key="1">
    <source>
        <dbReference type="ARBA" id="ARBA00004245"/>
    </source>
</evidence>
<evidence type="ECO:0000313" key="7">
    <source>
        <dbReference type="EMBL" id="EAX91384.1"/>
    </source>
</evidence>
<protein>
    <recommendedName>
        <fullName evidence="6">Profilin</fullName>
    </recommendedName>
</protein>
<comment type="subcellular location">
    <subcellularLocation>
        <location evidence="1">Cytoplasm</location>
        <location evidence="1">Cytoskeleton</location>
    </subcellularLocation>
</comment>
<dbReference type="VEuPathDB" id="TrichDB:TVAGG3_0899850"/>
<gene>
    <name evidence="7" type="ORF">TVAG_319300</name>
</gene>
<keyword evidence="4 6" id="KW-0009">Actin-binding</keyword>
<proteinExistence type="inferred from homology"/>
<evidence type="ECO:0000313" key="8">
    <source>
        <dbReference type="Proteomes" id="UP000001542"/>
    </source>
</evidence>
<dbReference type="PANTHER" id="PTHR11604">
    <property type="entry name" value="PROFILIN"/>
    <property type="match status" value="1"/>
</dbReference>
<dbReference type="Proteomes" id="UP000001542">
    <property type="component" value="Unassembled WGS sequence"/>
</dbReference>
<accession>A2FUN6</accession>
<dbReference type="Gene3D" id="3.30.450.30">
    <property type="entry name" value="Dynein light chain 2a, cytoplasmic"/>
    <property type="match status" value="1"/>
</dbReference>
<dbReference type="AlphaFoldDB" id="A2FUN6"/>
<evidence type="ECO:0000256" key="5">
    <source>
        <dbReference type="ARBA" id="ARBA00023212"/>
    </source>
</evidence>